<name>A0A0F9HT68_9ZZZZ</name>
<evidence type="ECO:0000256" key="1">
    <source>
        <dbReference type="SAM" id="MobiDB-lite"/>
    </source>
</evidence>
<evidence type="ECO:0000313" key="2">
    <source>
        <dbReference type="EMBL" id="KKM06327.1"/>
    </source>
</evidence>
<comment type="caution">
    <text evidence="2">The sequence shown here is derived from an EMBL/GenBank/DDBJ whole genome shotgun (WGS) entry which is preliminary data.</text>
</comment>
<gene>
    <name evidence="2" type="ORF">LCGC14_1745130</name>
</gene>
<reference evidence="2" key="1">
    <citation type="journal article" date="2015" name="Nature">
        <title>Complex archaea that bridge the gap between prokaryotes and eukaryotes.</title>
        <authorList>
            <person name="Spang A."/>
            <person name="Saw J.H."/>
            <person name="Jorgensen S.L."/>
            <person name="Zaremba-Niedzwiedzka K."/>
            <person name="Martijn J."/>
            <person name="Lind A.E."/>
            <person name="van Eijk R."/>
            <person name="Schleper C."/>
            <person name="Guy L."/>
            <person name="Ettema T.J."/>
        </authorList>
    </citation>
    <scope>NUCLEOTIDE SEQUENCE</scope>
</reference>
<feature type="compositionally biased region" description="Basic residues" evidence="1">
    <location>
        <begin position="159"/>
        <end position="211"/>
    </location>
</feature>
<feature type="region of interest" description="Disordered" evidence="1">
    <location>
        <begin position="159"/>
        <end position="253"/>
    </location>
</feature>
<organism evidence="2">
    <name type="scientific">marine sediment metagenome</name>
    <dbReference type="NCBI Taxonomy" id="412755"/>
    <lineage>
        <taxon>unclassified sequences</taxon>
        <taxon>metagenomes</taxon>
        <taxon>ecological metagenomes</taxon>
    </lineage>
</organism>
<dbReference type="AlphaFoldDB" id="A0A0F9HT68"/>
<protein>
    <submittedName>
        <fullName evidence="2">Uncharacterized protein</fullName>
    </submittedName>
</protein>
<accession>A0A0F9HT68</accession>
<feature type="compositionally biased region" description="Basic residues" evidence="1">
    <location>
        <begin position="224"/>
        <end position="253"/>
    </location>
</feature>
<sequence length="253" mass="29230">MIYLLRIELLLPAPPSIEITRKKPKKPILLPRGKERIKKKKPTGKKQGFEVLIKRKGKFVKLKTKPLNRKDALDLLAHEIDNTLARTGKIKGVGRVKKFGKIRKKEIGTFNRVKKTLRNFRVRKGKRVVKTDTFIERRGKPLINTRGEKIGLKISRRFAPKPGRKKKVATPGRKRKTTIKSRTRIKSRPRPKTRVSVRSKSRTRIKSRSKSSKASVSRTELRPRSKSRAQARSKSRSKIPRSKSGRFIKRKKG</sequence>
<proteinExistence type="predicted"/>
<dbReference type="EMBL" id="LAZR01016021">
    <property type="protein sequence ID" value="KKM06327.1"/>
    <property type="molecule type" value="Genomic_DNA"/>
</dbReference>